<dbReference type="Proteomes" id="UP000494165">
    <property type="component" value="Unassembled WGS sequence"/>
</dbReference>
<evidence type="ECO:0000256" key="3">
    <source>
        <dbReference type="ARBA" id="ARBA00022737"/>
    </source>
</evidence>
<dbReference type="OrthoDB" id="5986190at2759"/>
<evidence type="ECO:0008006" key="9">
    <source>
        <dbReference type="Google" id="ProtNLM"/>
    </source>
</evidence>
<dbReference type="InterPro" id="IPR019734">
    <property type="entry name" value="TPR_rpt"/>
</dbReference>
<evidence type="ECO:0000256" key="4">
    <source>
        <dbReference type="ARBA" id="ARBA00022803"/>
    </source>
</evidence>
<dbReference type="Gene3D" id="1.25.40.10">
    <property type="entry name" value="Tetratricopeptide repeat domain"/>
    <property type="match status" value="1"/>
</dbReference>
<evidence type="ECO:0000256" key="5">
    <source>
        <dbReference type="ARBA" id="ARBA00022946"/>
    </source>
</evidence>
<accession>A0A8S1DWE1</accession>
<evidence type="ECO:0000256" key="6">
    <source>
        <dbReference type="ARBA" id="ARBA00023128"/>
    </source>
</evidence>
<dbReference type="SMART" id="SM00028">
    <property type="entry name" value="TPR"/>
    <property type="match status" value="3"/>
</dbReference>
<reference evidence="7 8" key="1">
    <citation type="submission" date="2020-04" db="EMBL/GenBank/DDBJ databases">
        <authorList>
            <person name="Alioto T."/>
            <person name="Alioto T."/>
            <person name="Gomez Garrido J."/>
        </authorList>
    </citation>
    <scope>NUCLEOTIDE SEQUENCE [LARGE SCALE GENOMIC DNA]</scope>
</reference>
<comment type="caution">
    <text evidence="7">The sequence shown here is derived from an EMBL/GenBank/DDBJ whole genome shotgun (WGS) entry which is preliminary data.</text>
</comment>
<sequence length="229" mass="25904">MSFLGLEKEKEEKEDELIMTLKRSVLLMQQGDLAKAEQMLHLALRLAQERMSVDGITYTYDLMANLALERVAGVQENDNKILHMSIKLANIFADVFFEGKDASKAQELSSKAHNGYDFCKERLQKKIDSGDSDSDTYLLLSLAYEGEGRLYAGQEMLQKARLSYEKALEWSEKGKDTDERMSSLLGYLGYISGMQAEIPAAMHYLEKAITIARKNNGEHLPSMLVNLDF</sequence>
<evidence type="ECO:0000313" key="8">
    <source>
        <dbReference type="Proteomes" id="UP000494165"/>
    </source>
</evidence>
<dbReference type="Pfam" id="PF13181">
    <property type="entry name" value="TPR_8"/>
    <property type="match status" value="1"/>
</dbReference>
<evidence type="ECO:0000256" key="2">
    <source>
        <dbReference type="ARBA" id="ARBA00008219"/>
    </source>
</evidence>
<keyword evidence="6" id="KW-0496">Mitochondrion</keyword>
<comment type="similarity">
    <text evidence="2">Belongs to the TTC19 family.</text>
</comment>
<dbReference type="EMBL" id="CADEPI010000409">
    <property type="protein sequence ID" value="CAB3385382.1"/>
    <property type="molecule type" value="Genomic_DNA"/>
</dbReference>
<keyword evidence="5" id="KW-0809">Transit peptide</keyword>
<proteinExistence type="inferred from homology"/>
<name>A0A8S1DWE1_9INSE</name>
<evidence type="ECO:0000256" key="1">
    <source>
        <dbReference type="ARBA" id="ARBA00004173"/>
    </source>
</evidence>
<dbReference type="PANTHER" id="PTHR13143">
    <property type="entry name" value="TETRATRICOPEPTIDE REPEAT PROTEIN 19"/>
    <property type="match status" value="1"/>
</dbReference>
<dbReference type="InterPro" id="IPR011990">
    <property type="entry name" value="TPR-like_helical_dom_sf"/>
</dbReference>
<keyword evidence="8" id="KW-1185">Reference proteome</keyword>
<keyword evidence="3" id="KW-0677">Repeat</keyword>
<dbReference type="GO" id="GO:0005743">
    <property type="term" value="C:mitochondrial inner membrane"/>
    <property type="evidence" value="ECO:0007669"/>
    <property type="project" value="TreeGrafter"/>
</dbReference>
<dbReference type="InterPro" id="IPR040395">
    <property type="entry name" value="TTC19"/>
</dbReference>
<gene>
    <name evidence="7" type="ORF">CLODIP_2_CD03432</name>
</gene>
<evidence type="ECO:0000313" key="7">
    <source>
        <dbReference type="EMBL" id="CAB3385382.1"/>
    </source>
</evidence>
<organism evidence="7 8">
    <name type="scientific">Cloeon dipterum</name>
    <dbReference type="NCBI Taxonomy" id="197152"/>
    <lineage>
        <taxon>Eukaryota</taxon>
        <taxon>Metazoa</taxon>
        <taxon>Ecdysozoa</taxon>
        <taxon>Arthropoda</taxon>
        <taxon>Hexapoda</taxon>
        <taxon>Insecta</taxon>
        <taxon>Pterygota</taxon>
        <taxon>Palaeoptera</taxon>
        <taxon>Ephemeroptera</taxon>
        <taxon>Pisciforma</taxon>
        <taxon>Baetidae</taxon>
        <taxon>Cloeon</taxon>
    </lineage>
</organism>
<comment type="subcellular location">
    <subcellularLocation>
        <location evidence="1">Mitochondrion</location>
    </subcellularLocation>
</comment>
<dbReference type="PANTHER" id="PTHR13143:SF6">
    <property type="entry name" value="TETRATRICOPEPTIDE REPEAT PROTEIN 19, MITOCHONDRIAL"/>
    <property type="match status" value="1"/>
</dbReference>
<protein>
    <recommendedName>
        <fullName evidence="9">MalT-like TPR region domain-containing protein</fullName>
    </recommendedName>
</protein>
<dbReference type="AlphaFoldDB" id="A0A8S1DWE1"/>
<dbReference type="SUPFAM" id="SSF48452">
    <property type="entry name" value="TPR-like"/>
    <property type="match status" value="1"/>
</dbReference>
<keyword evidence="4" id="KW-0802">TPR repeat</keyword>
<dbReference type="GO" id="GO:0034551">
    <property type="term" value="P:mitochondrial respiratory chain complex III assembly"/>
    <property type="evidence" value="ECO:0007669"/>
    <property type="project" value="InterPro"/>
</dbReference>